<dbReference type="RefSeq" id="WP_055260305.1">
    <property type="nucleotide sequence ID" value="NZ_CABIXL010000028.1"/>
</dbReference>
<proteinExistence type="predicted"/>
<dbReference type="EMBL" id="CYZR01000028">
    <property type="protein sequence ID" value="CUO27849.1"/>
    <property type="molecule type" value="Genomic_DNA"/>
</dbReference>
<gene>
    <name evidence="1" type="ORF">ERS852473_02350</name>
</gene>
<organism evidence="1 2">
    <name type="scientific">Sarcina ventriculi</name>
    <name type="common">Clostridium ventriculi</name>
    <dbReference type="NCBI Taxonomy" id="1267"/>
    <lineage>
        <taxon>Bacteria</taxon>
        <taxon>Bacillati</taxon>
        <taxon>Bacillota</taxon>
        <taxon>Clostridia</taxon>
        <taxon>Eubacteriales</taxon>
        <taxon>Clostridiaceae</taxon>
        <taxon>Sarcina</taxon>
    </lineage>
</organism>
<evidence type="ECO:0000313" key="2">
    <source>
        <dbReference type="Proteomes" id="UP000095488"/>
    </source>
</evidence>
<dbReference type="Proteomes" id="UP000095488">
    <property type="component" value="Unassembled WGS sequence"/>
</dbReference>
<comment type="caution">
    <text evidence="1">The sequence shown here is derived from an EMBL/GenBank/DDBJ whole genome shotgun (WGS) entry which is preliminary data.</text>
</comment>
<evidence type="ECO:0000313" key="1">
    <source>
        <dbReference type="EMBL" id="CUO27849.1"/>
    </source>
</evidence>
<accession>A0ABP2AXX9</accession>
<reference evidence="1 2" key="1">
    <citation type="submission" date="2015-09" db="EMBL/GenBank/DDBJ databases">
        <authorList>
            <consortium name="Pathogen Informatics"/>
            <person name="Wu L."/>
            <person name="Ma J."/>
        </authorList>
    </citation>
    <scope>NUCLEOTIDE SEQUENCE [LARGE SCALE GENOMIC DNA]</scope>
    <source>
        <strain evidence="1 2">2789STDY5834858</strain>
    </source>
</reference>
<keyword evidence="2" id="KW-1185">Reference proteome</keyword>
<protein>
    <submittedName>
        <fullName evidence="1">Uncharacterized protein</fullName>
    </submittedName>
</protein>
<name>A0ABP2AXX9_SARVE</name>
<sequence>MRKDKTPSIYLYNSDKKTGQVNDQVSEQASGQYKKEILKRNIKNNIYIYKDIYVSTDVDLVIEK</sequence>